<dbReference type="PROSITE" id="PS50928">
    <property type="entry name" value="ABC_TM1"/>
    <property type="match status" value="1"/>
</dbReference>
<dbReference type="GO" id="GO:0055085">
    <property type="term" value="P:transmembrane transport"/>
    <property type="evidence" value="ECO:0007669"/>
    <property type="project" value="InterPro"/>
</dbReference>
<evidence type="ECO:0000256" key="1">
    <source>
        <dbReference type="ARBA" id="ARBA00004651"/>
    </source>
</evidence>
<dbReference type="PANTHER" id="PTHR30151">
    <property type="entry name" value="ALKANE SULFONATE ABC TRANSPORTER-RELATED, MEMBRANE SUBUNIT"/>
    <property type="match status" value="1"/>
</dbReference>
<feature type="transmembrane region" description="Helical" evidence="7">
    <location>
        <begin position="101"/>
        <end position="121"/>
    </location>
</feature>
<protein>
    <recommendedName>
        <fullName evidence="8">ABC transmembrane type-1 domain-containing protein</fullName>
    </recommendedName>
</protein>
<dbReference type="KEGG" id="aer:AERYTH_00625"/>
<keyword evidence="4 7" id="KW-0812">Transmembrane</keyword>
<evidence type="ECO:0000256" key="2">
    <source>
        <dbReference type="ARBA" id="ARBA00022448"/>
    </source>
</evidence>
<evidence type="ECO:0000256" key="3">
    <source>
        <dbReference type="ARBA" id="ARBA00022475"/>
    </source>
</evidence>
<feature type="transmembrane region" description="Helical" evidence="7">
    <location>
        <begin position="230"/>
        <end position="253"/>
    </location>
</feature>
<feature type="domain" description="ABC transmembrane type-1" evidence="8">
    <location>
        <begin position="63"/>
        <end position="258"/>
    </location>
</feature>
<dbReference type="InterPro" id="IPR000515">
    <property type="entry name" value="MetI-like"/>
</dbReference>
<dbReference type="AlphaFoldDB" id="A0A0U4CKS7"/>
<evidence type="ECO:0000256" key="4">
    <source>
        <dbReference type="ARBA" id="ARBA00022692"/>
    </source>
</evidence>
<dbReference type="PATRIC" id="fig|2041.4.peg.127"/>
<keyword evidence="6 7" id="KW-0472">Membrane</keyword>
<comment type="similarity">
    <text evidence="7">Belongs to the binding-protein-dependent transport system permease family.</text>
</comment>
<dbReference type="SUPFAM" id="SSF161098">
    <property type="entry name" value="MetI-like"/>
    <property type="match status" value="1"/>
</dbReference>
<accession>A0A0U4CKS7</accession>
<evidence type="ECO:0000313" key="10">
    <source>
        <dbReference type="Proteomes" id="UP000067689"/>
    </source>
</evidence>
<sequence length="266" mass="27952">MSTLSLSPERTKTLGIGAAGLVGTVALWWLVAATVLARFQVPTPGEVLSTFADRGFDYYRTVFSITLEESLYGYLVGVALALTVAVLVLLVPFIEPIVMQLAVITYCLPIVVLAPILITVHEIPEKGGLSATAIDLAAVSVFFTTVVGAVLGFRAADQATLDVVEVYGGSRLQQLLRVRVVAALPALFTTLQIAAPAAFLGALLGEYFDRHLEIGVGPSLILSQNNRETALAWSLGIGCALVSGLAYALLGLLGRVVAPWSRGAAS</sequence>
<dbReference type="Proteomes" id="UP000067689">
    <property type="component" value="Chromosome"/>
</dbReference>
<reference evidence="9 10" key="1">
    <citation type="journal article" date="1991" name="Int. J. Syst. Bacteriol.">
        <title>Description of the erythromycin-producing bacterium Arthrobacter sp. strain NRRL B-3381 as Aeromicrobium erythreum gen. nov., sp. nov.</title>
        <authorList>
            <person name="Miller E.S."/>
            <person name="Woese C.R."/>
            <person name="Brenner S."/>
        </authorList>
    </citation>
    <scope>NUCLEOTIDE SEQUENCE [LARGE SCALE GENOMIC DNA]</scope>
    <source>
        <strain evidence="9 10">AR18</strain>
    </source>
</reference>
<name>A0A0U4CKS7_9ACTN</name>
<dbReference type="EMBL" id="CP011502">
    <property type="protein sequence ID" value="ALX03308.1"/>
    <property type="molecule type" value="Genomic_DNA"/>
</dbReference>
<keyword evidence="3" id="KW-1003">Cell membrane</keyword>
<evidence type="ECO:0000259" key="8">
    <source>
        <dbReference type="PROSITE" id="PS50928"/>
    </source>
</evidence>
<feature type="transmembrane region" description="Helical" evidence="7">
    <location>
        <begin position="12"/>
        <end position="31"/>
    </location>
</feature>
<dbReference type="OrthoDB" id="5140822at2"/>
<dbReference type="GO" id="GO:0005886">
    <property type="term" value="C:plasma membrane"/>
    <property type="evidence" value="ECO:0007669"/>
    <property type="project" value="UniProtKB-SubCell"/>
</dbReference>
<evidence type="ECO:0000256" key="6">
    <source>
        <dbReference type="ARBA" id="ARBA00023136"/>
    </source>
</evidence>
<evidence type="ECO:0000256" key="7">
    <source>
        <dbReference type="RuleBase" id="RU363032"/>
    </source>
</evidence>
<keyword evidence="10" id="KW-1185">Reference proteome</keyword>
<comment type="subcellular location">
    <subcellularLocation>
        <location evidence="1 7">Cell membrane</location>
        <topology evidence="1 7">Multi-pass membrane protein</topology>
    </subcellularLocation>
</comment>
<feature type="transmembrane region" description="Helical" evidence="7">
    <location>
        <begin position="133"/>
        <end position="153"/>
    </location>
</feature>
<dbReference type="InterPro" id="IPR035906">
    <property type="entry name" value="MetI-like_sf"/>
</dbReference>
<dbReference type="RefSeq" id="WP_067853244.1">
    <property type="nucleotide sequence ID" value="NZ_CP011502.1"/>
</dbReference>
<dbReference type="PANTHER" id="PTHR30151:SF20">
    <property type="entry name" value="ABC TRANSPORTER PERMEASE PROTEIN HI_0355-RELATED"/>
    <property type="match status" value="1"/>
</dbReference>
<dbReference type="STRING" id="2041.AERYTH_00625"/>
<gene>
    <name evidence="9" type="ORF">AERYTH_00625</name>
</gene>
<feature type="transmembrane region" description="Helical" evidence="7">
    <location>
        <begin position="71"/>
        <end position="94"/>
    </location>
</feature>
<dbReference type="Pfam" id="PF00528">
    <property type="entry name" value="BPD_transp_1"/>
    <property type="match status" value="1"/>
</dbReference>
<evidence type="ECO:0000256" key="5">
    <source>
        <dbReference type="ARBA" id="ARBA00022989"/>
    </source>
</evidence>
<keyword evidence="5 7" id="KW-1133">Transmembrane helix</keyword>
<evidence type="ECO:0000313" key="9">
    <source>
        <dbReference type="EMBL" id="ALX03308.1"/>
    </source>
</evidence>
<organism evidence="9 10">
    <name type="scientific">Aeromicrobium erythreum</name>
    <dbReference type="NCBI Taxonomy" id="2041"/>
    <lineage>
        <taxon>Bacteria</taxon>
        <taxon>Bacillati</taxon>
        <taxon>Actinomycetota</taxon>
        <taxon>Actinomycetes</taxon>
        <taxon>Propionibacteriales</taxon>
        <taxon>Nocardioidaceae</taxon>
        <taxon>Aeromicrobium</taxon>
    </lineage>
</organism>
<keyword evidence="2 7" id="KW-0813">Transport</keyword>
<feature type="transmembrane region" description="Helical" evidence="7">
    <location>
        <begin position="180"/>
        <end position="204"/>
    </location>
</feature>
<proteinExistence type="inferred from homology"/>